<dbReference type="FunFam" id="1.10.8.1220:FF:000001">
    <property type="entry name" value="Dynein axonemal heavy chain 5"/>
    <property type="match status" value="1"/>
</dbReference>
<dbReference type="OrthoDB" id="10251809at2759"/>
<dbReference type="Proteomes" id="UP000054498">
    <property type="component" value="Unassembled WGS sequence"/>
</dbReference>
<keyword evidence="3" id="KW-0493">Microtubule</keyword>
<feature type="domain" description="AAA+ ATPase" evidence="16">
    <location>
        <begin position="229"/>
        <end position="396"/>
    </location>
</feature>
<dbReference type="Pfam" id="PF17852">
    <property type="entry name" value="Dynein_AAA_lid"/>
    <property type="match status" value="1"/>
</dbReference>
<dbReference type="GeneID" id="25739577"/>
<dbReference type="InterPro" id="IPR041658">
    <property type="entry name" value="AAA_lid_11"/>
</dbReference>
<dbReference type="FunFam" id="1.20.920.30:FF:000002">
    <property type="entry name" value="Dynein axonemal heavy chain 3"/>
    <property type="match status" value="1"/>
</dbReference>
<protein>
    <submittedName>
        <fullName evidence="17">Dynein heavy chain, axonemal</fullName>
        <ecNumber evidence="17">3.6.1.3</ecNumber>
    </submittedName>
</protein>
<dbReference type="Gene3D" id="1.10.8.720">
    <property type="entry name" value="Region D6 of dynein motor"/>
    <property type="match status" value="1"/>
</dbReference>
<keyword evidence="13" id="KW-0206">Cytoskeleton</keyword>
<dbReference type="PANTHER" id="PTHR22878">
    <property type="entry name" value="DYNEIN HEAVY CHAIN 6, AXONEMAL-LIKE-RELATED"/>
    <property type="match status" value="1"/>
</dbReference>
<dbReference type="KEGG" id="mng:MNEG_6701"/>
<dbReference type="GO" id="GO:0060271">
    <property type="term" value="P:cilium assembly"/>
    <property type="evidence" value="ECO:0007669"/>
    <property type="project" value="UniProtKB-ARBA"/>
</dbReference>
<dbReference type="GO" id="GO:0005524">
    <property type="term" value="F:ATP binding"/>
    <property type="evidence" value="ECO:0007669"/>
    <property type="project" value="UniProtKB-KW"/>
</dbReference>
<evidence type="ECO:0000256" key="2">
    <source>
        <dbReference type="ARBA" id="ARBA00022490"/>
    </source>
</evidence>
<dbReference type="FunFam" id="1.20.920.20:FF:000001">
    <property type="entry name" value="dynein heavy chain 2, axonemal"/>
    <property type="match status" value="1"/>
</dbReference>
<gene>
    <name evidence="17" type="ORF">MNEG_6701</name>
</gene>
<keyword evidence="5" id="KW-0547">Nucleotide-binding</keyword>
<keyword evidence="9" id="KW-0243">Dynein</keyword>
<dbReference type="Pfam" id="PF12780">
    <property type="entry name" value="AAA_8"/>
    <property type="match status" value="1"/>
</dbReference>
<keyword evidence="2" id="KW-0963">Cytoplasm</keyword>
<dbReference type="GO" id="GO:0051959">
    <property type="term" value="F:dynein light intermediate chain binding"/>
    <property type="evidence" value="ECO:0007669"/>
    <property type="project" value="InterPro"/>
</dbReference>
<evidence type="ECO:0000256" key="9">
    <source>
        <dbReference type="ARBA" id="ARBA00023017"/>
    </source>
</evidence>
<evidence type="ECO:0000256" key="4">
    <source>
        <dbReference type="ARBA" id="ARBA00022737"/>
    </source>
</evidence>
<sequence length="2250" mass="246366">MPAQVSLLFEVEDLSQASPATVSRAGMIYMNTEDLGWRPIITSWLERRVAAAAASGAAAAAVQEARDLAGVVGKLVERYMEAALEFKRLNCRDLVPVDRLSSVRTFTRLFDALATPDNGVAREEGADAWGAMVEMWFLFSLIWGLGGTLDQDGRKRFDSFMREMDTRYPSGETVFECSVDPRNKGWLAWEARLPQGAFKPPADVPAYRLLVPTVDTQRNKFVVGALVRGGHHALVVGGVGVGKTLTLQSLLEALPADRAHCTINFSAQTSSASLQETIESKLEKRTKGVYGAPGGKRLVAFIDDLNMPAKSQFGFMPPLELLKLWADNGFWYDRQRCEAKTIKDMQLLAAMAPPGGGRNAFSQRVMAMFSTVNMTQPSDGQLRRIFGAILHTKLADFNDEVRPLVEPLVAASVELYRCVVRDMLPTPSKSHYLFNTRDLAKLVLGVMQASKAFTDNKDELLQLWCHEAERVVGDRMWDPQDRQWLRKQLDERLGASFGTSTSVLFEATAGEVLPYVSFLRAGAVETPPYEPVRDMAALKSLLQDKMEEAALEPGARPAALSLFKDALLHICRIHRILSQPHGNALLVGVGGSGRKSLARLAAYVAEMRSEWREDLKTLYRTAGVAGKRTAFLLDETQIKYETFLEDVNNILTSGEVPNLFPKDELGGVLDELRPAAKAAGAGETQDALMAFLLERVRANLHVVLCLSPVGEAFRERCRMFPGLVNCTAIDWFCEWPADALYEVAARRLADDAALPAIAGAAAAEAVRAAACRVLVAAHQSVEEAARRMWGALRRRVYVTPTNYLECVHNYATLLGEKRAELAGKAGKLQGGLLKLDETRTQVSAMQVVAAAKAQVVAQAKAECEELLVAIVQDKRVADEQEKAVNAEATKIGREAEEANAIAQQAGMALREAEEALNVLTKKDISELKAYSKPPALVELTLGGVMTVLKRPATWEETKKQLGDANFMMKLLAYDKDQLDDALLKKIGKFTANPDFTPDAVGKVSLAAKGMCMWVCAMETYGRVAKEVGPKRARLKAAQENLAKKQAALAAAQEQLAAVLAKVASLRQRYEESMSSKATLEAELSDLAGKLSRAEKLVTGLAGERALWQASIGGLEARLAALPGDAAVAAAFLSYAGPFPSEFRDELARATWLPQVRAQSLPASEAFDFCGFLADPATVRDWNIWGLPADAFSTENGVMVARGRRWPLMIDPQGQAVRWVRNMESGSGIKVVSVTAADMMRQVEAAVQFGRPVLLVDVMEELDPALEPLLGKSYIRRVGRGSQVLVKLGDKEVDVSPDFRLYITTRLPNPTYPPEVTTKVALVNFAVKQQGLEGQLLAAVVKHERPDLDAQKNELVVKVAAGKRTQAELEDRVLALLSSATGSLLDNVALIDALGASKATWEEVSASLAVAEDTGRELEAAAAAYRPCSVRAAALYFVLNDLAAVDPMYQFSLDSYMSLFALSLRASPGPEELQERIKALNDHHTYAVYRYAARGLFERHKLLLSLQMCARILALAGQVNAEEWQYLLRGGQVLDPTQQAPNPAPAWISEEAWGHVSSLDALPAFKGLAHSFEAATSTWEGWFRSPEPETAELPREWESRLGELQRMLLVRSLRPDRALFAAAGFVSNALGRRFVEPPVLDLGETFADSSPAAPLVFVLSPGVDPTEALRKLAAEKGMGGRFFSVALGQGQAPIAQRLIVEGVKSGHWVFLANCHLMTSWLPTLAKIVEGLEGGAGAAAPHERFRLWLSSSPSEAFPISILQRGIKMTTEPPKGLRANLQRMYQSITDEGFKACKAAARYQRLLFALAFFHSVLLERRKFRTLGLNVPYDFNDTDFFVSDDLLRSYLDSYASTPWAALKYLIAEANYGGRVTDELDRRVLVSYMDKYYCEEAVETTNFRLSPLPTYFIPEPGSLQGYREYIATLPTTDSPEAFGQHLNAEISYLIEDSRALLDGLGALQPRSGTAGGGGAGGLRREEAVAAITADLLDQIPAPFNLEEVMRSKADDPSALHVVLFQEIERYNALLARVRRSCTDLQQGLKGLVVMSAELDGVASALYNGRVPSAWLKTYPSLKPLGAWARDLLARVEQLAKWAEGSYPRVYWLGGFTYPTGFLTAVLQTAARRAGVPIDGLSFEHGVVNLTERDIPGPPKEGVYVKGMFLEGAGWDFEAGSLREPNPMELIVPMPVLHFKPVENKKKAGKGVYACPLYMYPIRTGTRERPSFMTSVDLRAGASDPDNWVMRGAALLLALAN</sequence>
<dbReference type="InterPro" id="IPR054354">
    <property type="entry name" value="DYNC2H1-like_lid"/>
</dbReference>
<keyword evidence="14" id="KW-0966">Cell projection</keyword>
<keyword evidence="4" id="KW-0677">Repeat</keyword>
<evidence type="ECO:0000256" key="15">
    <source>
        <dbReference type="SAM" id="Coils"/>
    </source>
</evidence>
<dbReference type="InterPro" id="IPR026983">
    <property type="entry name" value="DHC"/>
</dbReference>
<evidence type="ECO:0000256" key="3">
    <source>
        <dbReference type="ARBA" id="ARBA00022701"/>
    </source>
</evidence>
<dbReference type="GO" id="GO:0045505">
    <property type="term" value="F:dynein intermediate chain binding"/>
    <property type="evidence" value="ECO:0007669"/>
    <property type="project" value="InterPro"/>
</dbReference>
<evidence type="ECO:0000259" key="16">
    <source>
        <dbReference type="SMART" id="SM00382"/>
    </source>
</evidence>
<dbReference type="Gene3D" id="1.20.1270.280">
    <property type="match status" value="1"/>
</dbReference>
<feature type="domain" description="AAA+ ATPase" evidence="16">
    <location>
        <begin position="580"/>
        <end position="802"/>
    </location>
</feature>
<organism evidence="17 18">
    <name type="scientific">Monoraphidium neglectum</name>
    <dbReference type="NCBI Taxonomy" id="145388"/>
    <lineage>
        <taxon>Eukaryota</taxon>
        <taxon>Viridiplantae</taxon>
        <taxon>Chlorophyta</taxon>
        <taxon>core chlorophytes</taxon>
        <taxon>Chlorophyceae</taxon>
        <taxon>CS clade</taxon>
        <taxon>Sphaeropleales</taxon>
        <taxon>Selenastraceae</taxon>
        <taxon>Monoraphidium</taxon>
    </lineage>
</organism>
<dbReference type="InterPro" id="IPR024743">
    <property type="entry name" value="Dynein_HC_stalk"/>
</dbReference>
<dbReference type="RefSeq" id="XP_013900280.1">
    <property type="nucleotide sequence ID" value="XM_014044826.1"/>
</dbReference>
<dbReference type="FunFam" id="3.40.50.300:FF:000049">
    <property type="entry name" value="Dynein, axonemal, heavy chain 5"/>
    <property type="match status" value="1"/>
</dbReference>
<dbReference type="FunFam" id="3.40.50.300:FF:000153">
    <property type="entry name" value="Dynein axonemal heavy chain 1"/>
    <property type="match status" value="1"/>
</dbReference>
<dbReference type="FunFam" id="3.40.50.300:FF:002141">
    <property type="entry name" value="Dynein heavy chain"/>
    <property type="match status" value="1"/>
</dbReference>
<dbReference type="STRING" id="145388.A0A0D2N5N1"/>
<dbReference type="InterPro" id="IPR004273">
    <property type="entry name" value="Dynein_heavy_D6_P-loop"/>
</dbReference>
<keyword evidence="7" id="KW-0067">ATP-binding</keyword>
<dbReference type="GO" id="GO:0005929">
    <property type="term" value="C:cilium"/>
    <property type="evidence" value="ECO:0007669"/>
    <property type="project" value="UniProtKB-ARBA"/>
</dbReference>
<evidence type="ECO:0000256" key="6">
    <source>
        <dbReference type="ARBA" id="ARBA00022794"/>
    </source>
</evidence>
<evidence type="ECO:0000256" key="10">
    <source>
        <dbReference type="ARBA" id="ARBA00023054"/>
    </source>
</evidence>
<dbReference type="Gene3D" id="1.10.472.130">
    <property type="match status" value="1"/>
</dbReference>
<dbReference type="Gene3D" id="1.20.920.20">
    <property type="match status" value="1"/>
</dbReference>
<evidence type="ECO:0000313" key="18">
    <source>
        <dbReference type="Proteomes" id="UP000054498"/>
    </source>
</evidence>
<evidence type="ECO:0000256" key="7">
    <source>
        <dbReference type="ARBA" id="ARBA00022840"/>
    </source>
</evidence>
<dbReference type="GO" id="GO:0016787">
    <property type="term" value="F:hydrolase activity"/>
    <property type="evidence" value="ECO:0007669"/>
    <property type="project" value="UniProtKB-KW"/>
</dbReference>
<feature type="coiled-coil region" evidence="15">
    <location>
        <begin position="1034"/>
        <end position="1096"/>
    </location>
</feature>
<dbReference type="Gene3D" id="3.10.490.20">
    <property type="match status" value="1"/>
</dbReference>
<dbReference type="Pfam" id="PF12781">
    <property type="entry name" value="AAA_9"/>
    <property type="match status" value="1"/>
</dbReference>
<dbReference type="Gene3D" id="3.40.50.300">
    <property type="entry name" value="P-loop containing nucleotide triphosphate hydrolases"/>
    <property type="match status" value="4"/>
</dbReference>
<evidence type="ECO:0000256" key="14">
    <source>
        <dbReference type="ARBA" id="ARBA00023273"/>
    </source>
</evidence>
<evidence type="ECO:0000256" key="11">
    <source>
        <dbReference type="ARBA" id="ARBA00023069"/>
    </source>
</evidence>
<name>A0A0D2N5N1_9CHLO</name>
<dbReference type="InterPro" id="IPR042219">
    <property type="entry name" value="AAA_lid_11_sf"/>
</dbReference>
<keyword evidence="17" id="KW-0378">Hydrolase</keyword>
<evidence type="ECO:0000256" key="1">
    <source>
        <dbReference type="ARBA" id="ARBA00004611"/>
    </source>
</evidence>
<dbReference type="GO" id="GO:0007018">
    <property type="term" value="P:microtubule-based movement"/>
    <property type="evidence" value="ECO:0007669"/>
    <property type="project" value="InterPro"/>
</dbReference>
<keyword evidence="12" id="KW-0505">Motor protein</keyword>
<dbReference type="SUPFAM" id="SSF52540">
    <property type="entry name" value="P-loop containing nucleoside triphosphate hydrolases"/>
    <property type="match status" value="2"/>
</dbReference>
<evidence type="ECO:0000256" key="12">
    <source>
        <dbReference type="ARBA" id="ARBA00023175"/>
    </source>
</evidence>
<keyword evidence="8" id="KW-0282">Flagellum</keyword>
<dbReference type="InterPro" id="IPR043160">
    <property type="entry name" value="Dynein_C_barrel"/>
</dbReference>
<dbReference type="GO" id="GO:0005874">
    <property type="term" value="C:microtubule"/>
    <property type="evidence" value="ECO:0007669"/>
    <property type="project" value="UniProtKB-KW"/>
</dbReference>
<dbReference type="PANTHER" id="PTHR22878:SF68">
    <property type="entry name" value="DYNEIN HEAVY CHAIN 6, AXONEMAL-LIKE"/>
    <property type="match status" value="1"/>
</dbReference>
<evidence type="ECO:0000256" key="8">
    <source>
        <dbReference type="ARBA" id="ARBA00022846"/>
    </source>
</evidence>
<dbReference type="Pfam" id="PF18199">
    <property type="entry name" value="Dynein_C"/>
    <property type="match status" value="1"/>
</dbReference>
<dbReference type="Gene3D" id="6.10.140.1060">
    <property type="match status" value="1"/>
</dbReference>
<dbReference type="Gene3D" id="1.20.920.30">
    <property type="match status" value="1"/>
</dbReference>
<comment type="subcellular location">
    <subcellularLocation>
        <location evidence="1">Cytoplasm</location>
        <location evidence="1">Cytoskeleton</location>
        <location evidence="1">Flagellum axoneme</location>
    </subcellularLocation>
</comment>
<dbReference type="SMART" id="SM00382">
    <property type="entry name" value="AAA"/>
    <property type="match status" value="2"/>
</dbReference>
<dbReference type="Pfam" id="PF18198">
    <property type="entry name" value="AAA_lid_11"/>
    <property type="match status" value="1"/>
</dbReference>
<evidence type="ECO:0000313" key="17">
    <source>
        <dbReference type="EMBL" id="KIZ01261.1"/>
    </source>
</evidence>
<dbReference type="Pfam" id="PF03028">
    <property type="entry name" value="Dynein_heavy"/>
    <property type="match status" value="1"/>
</dbReference>
<dbReference type="InterPro" id="IPR027417">
    <property type="entry name" value="P-loop_NTPase"/>
</dbReference>
<dbReference type="Pfam" id="PF12777">
    <property type="entry name" value="MT"/>
    <property type="match status" value="1"/>
</dbReference>
<dbReference type="InterPro" id="IPR041466">
    <property type="entry name" value="Dynein_AAA5_ext"/>
</dbReference>
<keyword evidence="18" id="KW-1185">Reference proteome</keyword>
<dbReference type="InterPro" id="IPR003593">
    <property type="entry name" value="AAA+_ATPase"/>
</dbReference>
<dbReference type="FunFam" id="3.10.490.20:FF:000008">
    <property type="entry name" value="dynein heavy chain 2, axonemal"/>
    <property type="match status" value="1"/>
</dbReference>
<dbReference type="InterPro" id="IPR035706">
    <property type="entry name" value="AAA_9"/>
</dbReference>
<dbReference type="EMBL" id="KK101334">
    <property type="protein sequence ID" value="KIZ01261.1"/>
    <property type="molecule type" value="Genomic_DNA"/>
</dbReference>
<dbReference type="InterPro" id="IPR041228">
    <property type="entry name" value="Dynein_C"/>
</dbReference>
<reference evidence="17 18" key="1">
    <citation type="journal article" date="2013" name="BMC Genomics">
        <title>Reconstruction of the lipid metabolism for the microalga Monoraphidium neglectum from its genome sequence reveals characteristics suitable for biofuel production.</title>
        <authorList>
            <person name="Bogen C."/>
            <person name="Al-Dilaimi A."/>
            <person name="Albersmeier A."/>
            <person name="Wichmann J."/>
            <person name="Grundmann M."/>
            <person name="Rupp O."/>
            <person name="Lauersen K.J."/>
            <person name="Blifernez-Klassen O."/>
            <person name="Kalinowski J."/>
            <person name="Goesmann A."/>
            <person name="Mussgnug J.H."/>
            <person name="Kruse O."/>
        </authorList>
    </citation>
    <scope>NUCLEOTIDE SEQUENCE [LARGE SCALE GENOMIC DNA]</scope>
    <source>
        <strain evidence="17 18">SAG 48.87</strain>
    </source>
</reference>
<dbReference type="GO" id="GO:0008569">
    <property type="term" value="F:minus-end-directed microtubule motor activity"/>
    <property type="evidence" value="ECO:0007669"/>
    <property type="project" value="InterPro"/>
</dbReference>
<evidence type="ECO:0000256" key="13">
    <source>
        <dbReference type="ARBA" id="ARBA00023212"/>
    </source>
</evidence>
<dbReference type="Pfam" id="PF12775">
    <property type="entry name" value="AAA_7"/>
    <property type="match status" value="1"/>
</dbReference>
<keyword evidence="6" id="KW-0970">Cilium biogenesis/degradation</keyword>
<dbReference type="GO" id="GO:0030286">
    <property type="term" value="C:dynein complex"/>
    <property type="evidence" value="ECO:0007669"/>
    <property type="project" value="UniProtKB-KW"/>
</dbReference>
<feature type="coiled-coil region" evidence="15">
    <location>
        <begin position="895"/>
        <end position="922"/>
    </location>
</feature>
<dbReference type="EC" id="3.6.1.3" evidence="17"/>
<evidence type="ECO:0000256" key="5">
    <source>
        <dbReference type="ARBA" id="ARBA00022741"/>
    </source>
</evidence>
<accession>A0A0D2N5N1</accession>
<dbReference type="Pfam" id="PF22597">
    <property type="entry name" value="DYN_lid"/>
    <property type="match status" value="1"/>
</dbReference>
<dbReference type="Gene3D" id="1.10.8.1220">
    <property type="match status" value="1"/>
</dbReference>
<keyword evidence="11" id="KW-0969">Cilium</keyword>
<proteinExistence type="predicted"/>
<keyword evidence="10 15" id="KW-0175">Coiled coil</keyword>
<dbReference type="InterPro" id="IPR024317">
    <property type="entry name" value="Dynein_heavy_chain_D4_dom"/>
</dbReference>